<proteinExistence type="predicted"/>
<feature type="chain" id="PRO_5043732956" evidence="1">
    <location>
        <begin position="19"/>
        <end position="257"/>
    </location>
</feature>
<dbReference type="AlphaFoldDB" id="A0AAW2GMA2"/>
<name>A0AAW2GMA2_9HYME</name>
<dbReference type="EMBL" id="JADYXP020000003">
    <property type="protein sequence ID" value="KAL0128209.1"/>
    <property type="molecule type" value="Genomic_DNA"/>
</dbReference>
<sequence length="257" mass="29352">MKILGYCLLCLFATRVQSKPQITKLFPAEGLAAYQKQFNSTTKSVDNFWEKLRTTYNFVFRYSNNTSNVEKILKRNATDSNLQSLKLIWADTQKADNYTNLRYPNNSFLEQVKSLFILKNHDNKEYSNSLKKDSTIEIKATIKTNGDNVTFARSNKTKTLPDDDWFNDIEPLEHLELQDEELDKKNEVEIVTPGTTLLLPTTIGHHLLEWLGSLFGFTYGIYTKLSSTAYSTILAAGKILLSSSRCVRSLRSTTTSF</sequence>
<keyword evidence="3" id="KW-1185">Reference proteome</keyword>
<gene>
    <name evidence="2" type="ORF">PUN28_003454</name>
</gene>
<comment type="caution">
    <text evidence="2">The sequence shown here is derived from an EMBL/GenBank/DDBJ whole genome shotgun (WGS) entry which is preliminary data.</text>
</comment>
<evidence type="ECO:0000313" key="2">
    <source>
        <dbReference type="EMBL" id="KAL0128209.1"/>
    </source>
</evidence>
<evidence type="ECO:0000256" key="1">
    <source>
        <dbReference type="SAM" id="SignalP"/>
    </source>
</evidence>
<keyword evidence="1" id="KW-0732">Signal</keyword>
<protein>
    <submittedName>
        <fullName evidence="2">Uncharacterized protein</fullName>
    </submittedName>
</protein>
<feature type="signal peptide" evidence="1">
    <location>
        <begin position="1"/>
        <end position="18"/>
    </location>
</feature>
<accession>A0AAW2GMA2</accession>
<organism evidence="2 3">
    <name type="scientific">Cardiocondyla obscurior</name>
    <dbReference type="NCBI Taxonomy" id="286306"/>
    <lineage>
        <taxon>Eukaryota</taxon>
        <taxon>Metazoa</taxon>
        <taxon>Ecdysozoa</taxon>
        <taxon>Arthropoda</taxon>
        <taxon>Hexapoda</taxon>
        <taxon>Insecta</taxon>
        <taxon>Pterygota</taxon>
        <taxon>Neoptera</taxon>
        <taxon>Endopterygota</taxon>
        <taxon>Hymenoptera</taxon>
        <taxon>Apocrita</taxon>
        <taxon>Aculeata</taxon>
        <taxon>Formicoidea</taxon>
        <taxon>Formicidae</taxon>
        <taxon>Myrmicinae</taxon>
        <taxon>Cardiocondyla</taxon>
    </lineage>
</organism>
<reference evidence="2 3" key="1">
    <citation type="submission" date="2023-03" db="EMBL/GenBank/DDBJ databases">
        <title>High recombination rates correlate with genetic variation in Cardiocondyla obscurior ants.</title>
        <authorList>
            <person name="Errbii M."/>
        </authorList>
    </citation>
    <scope>NUCLEOTIDE SEQUENCE [LARGE SCALE GENOMIC DNA]</scope>
    <source>
        <strain evidence="2">Alpha-2009</strain>
        <tissue evidence="2">Whole body</tissue>
    </source>
</reference>
<evidence type="ECO:0000313" key="3">
    <source>
        <dbReference type="Proteomes" id="UP001430953"/>
    </source>
</evidence>
<dbReference type="Proteomes" id="UP001430953">
    <property type="component" value="Unassembled WGS sequence"/>
</dbReference>